<evidence type="ECO:0000313" key="4">
    <source>
        <dbReference type="EMBL" id="PRF60921.1"/>
    </source>
</evidence>
<evidence type="ECO:0000256" key="2">
    <source>
        <dbReference type="SAM" id="SignalP"/>
    </source>
</evidence>
<evidence type="ECO:0000313" key="5">
    <source>
        <dbReference type="Proteomes" id="UP000237686"/>
    </source>
</evidence>
<feature type="region of interest" description="Disordered" evidence="1">
    <location>
        <begin position="69"/>
        <end position="89"/>
    </location>
</feature>
<dbReference type="RefSeq" id="WP_006399691.1">
    <property type="nucleotide sequence ID" value="NZ_CADFCZ010000001.1"/>
</dbReference>
<evidence type="ECO:0000313" key="3">
    <source>
        <dbReference type="EMBL" id="PRF20555.1"/>
    </source>
</evidence>
<dbReference type="EMBL" id="PVGH01000056">
    <property type="protein sequence ID" value="PRF60921.1"/>
    <property type="molecule type" value="Genomic_DNA"/>
</dbReference>
<reference evidence="4 6" key="1">
    <citation type="submission" date="2018-03" db="EMBL/GenBank/DDBJ databases">
        <authorList>
            <person name="Keele B.F."/>
        </authorList>
    </citation>
    <scope>NUCLEOTIDE SEQUENCE [LARGE SCALE GENOMIC DNA]</scope>
    <source>
        <strain evidence="4 6">AU19729</strain>
    </source>
</reference>
<gene>
    <name evidence="3" type="ORF">C6P98_21665</name>
    <name evidence="4" type="ORF">C6Q15_13520</name>
</gene>
<protein>
    <submittedName>
        <fullName evidence="4">DUF4148 domain-containing protein</fullName>
    </submittedName>
</protein>
<feature type="chain" id="PRO_5040584553" evidence="2">
    <location>
        <begin position="23"/>
        <end position="89"/>
    </location>
</feature>
<sequence>MNSLIKAAVIAIAVFVPAIGFAQSTAALTRAQVRAELAELESVGYNPLADCPAGECRESLQQAEARLEEQRKVATAYGPDPKGTAQSGK</sequence>
<name>A0A2S9MQ97_9BURK</name>
<proteinExistence type="predicted"/>
<dbReference type="AlphaFoldDB" id="A0A2S9MQ97"/>
<evidence type="ECO:0000313" key="6">
    <source>
        <dbReference type="Proteomes" id="UP000238982"/>
    </source>
</evidence>
<dbReference type="Proteomes" id="UP000237686">
    <property type="component" value="Unassembled WGS sequence"/>
</dbReference>
<dbReference type="InterPro" id="IPR025421">
    <property type="entry name" value="DUF4148"/>
</dbReference>
<feature type="signal peptide" evidence="2">
    <location>
        <begin position="1"/>
        <end position="22"/>
    </location>
</feature>
<dbReference type="Proteomes" id="UP000238982">
    <property type="component" value="Unassembled WGS sequence"/>
</dbReference>
<organism evidence="4 6">
    <name type="scientific">Burkholderia multivorans</name>
    <dbReference type="NCBI Taxonomy" id="87883"/>
    <lineage>
        <taxon>Bacteria</taxon>
        <taxon>Pseudomonadati</taxon>
        <taxon>Pseudomonadota</taxon>
        <taxon>Betaproteobacteria</taxon>
        <taxon>Burkholderiales</taxon>
        <taxon>Burkholderiaceae</taxon>
        <taxon>Burkholderia</taxon>
        <taxon>Burkholderia cepacia complex</taxon>
    </lineage>
</organism>
<keyword evidence="2" id="KW-0732">Signal</keyword>
<dbReference type="Pfam" id="PF13663">
    <property type="entry name" value="DUF4148"/>
    <property type="match status" value="1"/>
</dbReference>
<dbReference type="EMBL" id="PVFZ01000058">
    <property type="protein sequence ID" value="PRF20555.1"/>
    <property type="molecule type" value="Genomic_DNA"/>
</dbReference>
<reference evidence="3 5" key="2">
    <citation type="submission" date="2018-03" db="EMBL/GenBank/DDBJ databases">
        <authorList>
            <person name="Nguyen K."/>
            <person name="Fouts D."/>
            <person name="Sutton G."/>
        </authorList>
    </citation>
    <scope>NUCLEOTIDE SEQUENCE [LARGE SCALE GENOMIC DNA]</scope>
    <source>
        <strain evidence="3 5">AU17135</strain>
    </source>
</reference>
<comment type="caution">
    <text evidence="4">The sequence shown here is derived from an EMBL/GenBank/DDBJ whole genome shotgun (WGS) entry which is preliminary data.</text>
</comment>
<accession>A0A2S9MQ97</accession>
<evidence type="ECO:0000256" key="1">
    <source>
        <dbReference type="SAM" id="MobiDB-lite"/>
    </source>
</evidence>